<keyword evidence="5 10" id="KW-0276">Fatty acid metabolism</keyword>
<dbReference type="HAMAP" id="MF_00823">
    <property type="entry name" value="AcetylCoA_CT_alpha"/>
    <property type="match status" value="1"/>
</dbReference>
<keyword evidence="2 10" id="KW-0444">Lipid biosynthesis</keyword>
<evidence type="ECO:0000313" key="12">
    <source>
        <dbReference type="EMBL" id="MDQ0287967.1"/>
    </source>
</evidence>
<evidence type="ECO:0000256" key="8">
    <source>
        <dbReference type="ARBA" id="ARBA00023160"/>
    </source>
</evidence>
<dbReference type="InterPro" id="IPR001095">
    <property type="entry name" value="Acetyl_CoA_COase_a_su"/>
</dbReference>
<organism evidence="12 13">
    <name type="scientific">Oligosphaera ethanolica</name>
    <dbReference type="NCBI Taxonomy" id="760260"/>
    <lineage>
        <taxon>Bacteria</taxon>
        <taxon>Pseudomonadati</taxon>
        <taxon>Lentisphaerota</taxon>
        <taxon>Oligosphaeria</taxon>
        <taxon>Oligosphaerales</taxon>
        <taxon>Oligosphaeraceae</taxon>
        <taxon>Oligosphaera</taxon>
    </lineage>
</organism>
<keyword evidence="13" id="KW-1185">Reference proteome</keyword>
<dbReference type="GO" id="GO:0016743">
    <property type="term" value="F:carboxyl- or carbamoyltransferase activity"/>
    <property type="evidence" value="ECO:0007669"/>
    <property type="project" value="UniProtKB-UniRule"/>
</dbReference>
<dbReference type="NCBIfam" id="NF004344">
    <property type="entry name" value="PRK05724.1"/>
    <property type="match status" value="1"/>
</dbReference>
<gene>
    <name evidence="10" type="primary">accA</name>
    <name evidence="12" type="ORF">J3R75_000074</name>
</gene>
<dbReference type="Proteomes" id="UP001238163">
    <property type="component" value="Unassembled WGS sequence"/>
</dbReference>
<comment type="function">
    <text evidence="10">Component of the acetyl coenzyme A carboxylase (ACC) complex. First, biotin carboxylase catalyzes the carboxylation of biotin on its carrier protein (BCCP) and then the CO(2) group is transferred by the carboxyltransferase to acetyl-CoA to form malonyl-CoA.</text>
</comment>
<evidence type="ECO:0000256" key="3">
    <source>
        <dbReference type="ARBA" id="ARBA00022679"/>
    </source>
</evidence>
<comment type="pathway">
    <text evidence="1 10">Lipid metabolism; malonyl-CoA biosynthesis; malonyl-CoA from acetyl-CoA: step 1/1.</text>
</comment>
<evidence type="ECO:0000256" key="4">
    <source>
        <dbReference type="ARBA" id="ARBA00022741"/>
    </source>
</evidence>
<dbReference type="EMBL" id="JAUSVL010000001">
    <property type="protein sequence ID" value="MDQ0287967.1"/>
    <property type="molecule type" value="Genomic_DNA"/>
</dbReference>
<evidence type="ECO:0000256" key="6">
    <source>
        <dbReference type="ARBA" id="ARBA00022840"/>
    </source>
</evidence>
<dbReference type="PANTHER" id="PTHR42853:SF3">
    <property type="entry name" value="ACETYL-COENZYME A CARBOXYLASE CARBOXYL TRANSFERASE SUBUNIT ALPHA, CHLOROPLASTIC"/>
    <property type="match status" value="1"/>
</dbReference>
<comment type="catalytic activity">
    <reaction evidence="9 10">
        <text>N(6)-carboxybiotinyl-L-lysyl-[protein] + acetyl-CoA = N(6)-biotinyl-L-lysyl-[protein] + malonyl-CoA</text>
        <dbReference type="Rhea" id="RHEA:54728"/>
        <dbReference type="Rhea" id="RHEA-COMP:10505"/>
        <dbReference type="Rhea" id="RHEA-COMP:10506"/>
        <dbReference type="ChEBI" id="CHEBI:57288"/>
        <dbReference type="ChEBI" id="CHEBI:57384"/>
        <dbReference type="ChEBI" id="CHEBI:83144"/>
        <dbReference type="ChEBI" id="CHEBI:83145"/>
        <dbReference type="EC" id="2.1.3.15"/>
    </reaction>
</comment>
<dbReference type="EC" id="2.1.3.15" evidence="10"/>
<keyword evidence="7 10" id="KW-0443">Lipid metabolism</keyword>
<keyword evidence="8 10" id="KW-0275">Fatty acid biosynthesis</keyword>
<evidence type="ECO:0000256" key="9">
    <source>
        <dbReference type="ARBA" id="ARBA00049152"/>
    </source>
</evidence>
<dbReference type="PANTHER" id="PTHR42853">
    <property type="entry name" value="ACETYL-COENZYME A CARBOXYLASE CARBOXYL TRANSFERASE SUBUNIT ALPHA"/>
    <property type="match status" value="1"/>
</dbReference>
<keyword evidence="12" id="KW-0436">Ligase</keyword>
<proteinExistence type="inferred from homology"/>
<dbReference type="PROSITE" id="PS50989">
    <property type="entry name" value="COA_CT_CTER"/>
    <property type="match status" value="1"/>
</dbReference>
<dbReference type="InterPro" id="IPR011763">
    <property type="entry name" value="COA_CT_C"/>
</dbReference>
<dbReference type="AlphaFoldDB" id="A0AAE4AN51"/>
<evidence type="ECO:0000259" key="11">
    <source>
        <dbReference type="PROSITE" id="PS50989"/>
    </source>
</evidence>
<dbReference type="GO" id="GO:0003989">
    <property type="term" value="F:acetyl-CoA carboxylase activity"/>
    <property type="evidence" value="ECO:0007669"/>
    <property type="project" value="InterPro"/>
</dbReference>
<feature type="domain" description="CoA carboxyltransferase C-terminal" evidence="11">
    <location>
        <begin position="38"/>
        <end position="292"/>
    </location>
</feature>
<reference evidence="12" key="1">
    <citation type="submission" date="2023-07" db="EMBL/GenBank/DDBJ databases">
        <title>Genomic Encyclopedia of Type Strains, Phase IV (KMG-IV): sequencing the most valuable type-strain genomes for metagenomic binning, comparative biology and taxonomic classification.</title>
        <authorList>
            <person name="Goeker M."/>
        </authorList>
    </citation>
    <scope>NUCLEOTIDE SEQUENCE</scope>
    <source>
        <strain evidence="12">DSM 24202</strain>
    </source>
</reference>
<evidence type="ECO:0000256" key="10">
    <source>
        <dbReference type="HAMAP-Rule" id="MF_00823"/>
    </source>
</evidence>
<dbReference type="Gene3D" id="3.90.226.10">
    <property type="entry name" value="2-enoyl-CoA Hydratase, Chain A, domain 1"/>
    <property type="match status" value="1"/>
</dbReference>
<dbReference type="NCBIfam" id="NF041504">
    <property type="entry name" value="AccA_sub"/>
    <property type="match status" value="1"/>
</dbReference>
<evidence type="ECO:0000256" key="5">
    <source>
        <dbReference type="ARBA" id="ARBA00022832"/>
    </source>
</evidence>
<dbReference type="GO" id="GO:0009317">
    <property type="term" value="C:acetyl-CoA carboxylase complex"/>
    <property type="evidence" value="ECO:0007669"/>
    <property type="project" value="InterPro"/>
</dbReference>
<comment type="caution">
    <text evidence="12">The sequence shown here is derived from an EMBL/GenBank/DDBJ whole genome shotgun (WGS) entry which is preliminary data.</text>
</comment>
<dbReference type="GO" id="GO:0006633">
    <property type="term" value="P:fatty acid biosynthetic process"/>
    <property type="evidence" value="ECO:0007669"/>
    <property type="project" value="UniProtKB-KW"/>
</dbReference>
<dbReference type="Pfam" id="PF03255">
    <property type="entry name" value="ACCA"/>
    <property type="match status" value="1"/>
</dbReference>
<name>A0AAE4AN51_9BACT</name>
<evidence type="ECO:0000313" key="13">
    <source>
        <dbReference type="Proteomes" id="UP001238163"/>
    </source>
</evidence>
<accession>A0AAE4AN51</accession>
<dbReference type="PRINTS" id="PR01069">
    <property type="entry name" value="ACCCTRFRASEA"/>
</dbReference>
<sequence>MAVHLEFEYPIIELEEKIVALHRYSKTHAVDLAQGMELLEQQLAATREKLFSGLTAWEKVQLARHPQRPYPQDYIQAIFSDYLELHGDRTYADDHAIVGGFAKLNGRKVMVIATQKGRNLKQNIDVNFGSAQPEGYRKALRLMKLADKVGCPIICLIDTPGAYPGIAAEERHIGEAIAINLREMFRLKVPVVCAITGEGGSGGALGLCVGNRVLIMQCGYYSVITPEGCAAILWRATDAVPKAADALKLTSTDLLKLGIVDEIVPEPVGGAHRDPKTAAQLLRDALCNNLAMLAAKSDDELRAERYERFRKLGQFSEG</sequence>
<comment type="subcellular location">
    <subcellularLocation>
        <location evidence="10">Cytoplasm</location>
    </subcellularLocation>
</comment>
<keyword evidence="3 10" id="KW-0808">Transferase</keyword>
<dbReference type="SUPFAM" id="SSF52096">
    <property type="entry name" value="ClpP/crotonase"/>
    <property type="match status" value="1"/>
</dbReference>
<dbReference type="GO" id="GO:0005524">
    <property type="term" value="F:ATP binding"/>
    <property type="evidence" value="ECO:0007669"/>
    <property type="project" value="UniProtKB-KW"/>
</dbReference>
<keyword evidence="10" id="KW-0963">Cytoplasm</keyword>
<dbReference type="InterPro" id="IPR029045">
    <property type="entry name" value="ClpP/crotonase-like_dom_sf"/>
</dbReference>
<evidence type="ECO:0000256" key="1">
    <source>
        <dbReference type="ARBA" id="ARBA00004956"/>
    </source>
</evidence>
<protein>
    <recommendedName>
        <fullName evidence="10">Acetyl-coenzyme A carboxylase carboxyl transferase subunit alpha</fullName>
        <shortName evidence="10">ACCase subunit alpha</shortName>
        <shortName evidence="10">Acetyl-CoA carboxylase carboxyltransferase subunit alpha</shortName>
        <ecNumber evidence="10">2.1.3.15</ecNumber>
    </recommendedName>
</protein>
<comment type="subunit">
    <text evidence="10">Acetyl-CoA carboxylase is a heterohexamer composed of biotin carboxyl carrier protein (AccB), biotin carboxylase (AccC) and two subunits each of ACCase subunit alpha (AccA) and ACCase subunit beta (AccD).</text>
</comment>
<dbReference type="GO" id="GO:2001295">
    <property type="term" value="P:malonyl-CoA biosynthetic process"/>
    <property type="evidence" value="ECO:0007669"/>
    <property type="project" value="UniProtKB-UniRule"/>
</dbReference>
<evidence type="ECO:0000256" key="7">
    <source>
        <dbReference type="ARBA" id="ARBA00023098"/>
    </source>
</evidence>
<dbReference type="NCBIfam" id="TIGR00513">
    <property type="entry name" value="accA"/>
    <property type="match status" value="1"/>
</dbReference>
<comment type="similarity">
    <text evidence="10">Belongs to the AccA family.</text>
</comment>
<keyword evidence="4 10" id="KW-0547">Nucleotide-binding</keyword>
<dbReference type="RefSeq" id="WP_307259131.1">
    <property type="nucleotide sequence ID" value="NZ_JAUSVL010000001.1"/>
</dbReference>
<evidence type="ECO:0000256" key="2">
    <source>
        <dbReference type="ARBA" id="ARBA00022516"/>
    </source>
</evidence>
<keyword evidence="6 10" id="KW-0067">ATP-binding</keyword>